<evidence type="ECO:0000313" key="12">
    <source>
        <dbReference type="Proteomes" id="UP000274756"/>
    </source>
</evidence>
<dbReference type="AlphaFoldDB" id="A0A0N4UJB8"/>
<evidence type="ECO:0000256" key="8">
    <source>
        <dbReference type="SAM" id="Phobius"/>
    </source>
</evidence>
<reference evidence="13" key="1">
    <citation type="submission" date="2017-02" db="UniProtKB">
        <authorList>
            <consortium name="WormBaseParasite"/>
        </authorList>
    </citation>
    <scope>IDENTIFICATION</scope>
</reference>
<feature type="transmembrane region" description="Helical" evidence="8">
    <location>
        <begin position="7"/>
        <end position="27"/>
    </location>
</feature>
<evidence type="ECO:0000256" key="5">
    <source>
        <dbReference type="ARBA" id="ARBA00022729"/>
    </source>
</evidence>
<dbReference type="EMBL" id="UYYG01001204">
    <property type="protein sequence ID" value="VDN60182.1"/>
    <property type="molecule type" value="Genomic_DNA"/>
</dbReference>
<evidence type="ECO:0000313" key="13">
    <source>
        <dbReference type="WBParaSite" id="DME_0000774501-mRNA-1"/>
    </source>
</evidence>
<dbReference type="Pfam" id="PF25057">
    <property type="entry name" value="CUT_N"/>
    <property type="match status" value="1"/>
</dbReference>
<organism evidence="11 13">
    <name type="scientific">Dracunculus medinensis</name>
    <name type="common">Guinea worm</name>
    <dbReference type="NCBI Taxonomy" id="318479"/>
    <lineage>
        <taxon>Eukaryota</taxon>
        <taxon>Metazoa</taxon>
        <taxon>Ecdysozoa</taxon>
        <taxon>Nematoda</taxon>
        <taxon>Chromadorea</taxon>
        <taxon>Rhabditida</taxon>
        <taxon>Spirurina</taxon>
        <taxon>Dracunculoidea</taxon>
        <taxon>Dracunculidae</taxon>
        <taxon>Dracunculus</taxon>
    </lineage>
</organism>
<dbReference type="WBParaSite" id="DME_0000774501-mRNA-1">
    <property type="protein sequence ID" value="DME_0000774501-mRNA-1"/>
    <property type="gene ID" value="DME_0000774501"/>
</dbReference>
<keyword evidence="3" id="KW-1003">Cell membrane</keyword>
<dbReference type="Proteomes" id="UP000274756">
    <property type="component" value="Unassembled WGS sequence"/>
</dbReference>
<evidence type="ECO:0000256" key="3">
    <source>
        <dbReference type="ARBA" id="ARBA00022475"/>
    </source>
</evidence>
<dbReference type="PANTHER" id="PTHR22907">
    <property type="entry name" value="GH04558P"/>
    <property type="match status" value="1"/>
</dbReference>
<evidence type="ECO:0000256" key="4">
    <source>
        <dbReference type="ARBA" id="ARBA00022692"/>
    </source>
</evidence>
<evidence type="ECO:0000256" key="2">
    <source>
        <dbReference type="ARBA" id="ARBA00022460"/>
    </source>
</evidence>
<dbReference type="InterPro" id="IPR001507">
    <property type="entry name" value="ZP_dom"/>
</dbReference>
<dbReference type="GO" id="GO:0005886">
    <property type="term" value="C:plasma membrane"/>
    <property type="evidence" value="ECO:0007669"/>
    <property type="project" value="UniProtKB-SubCell"/>
</dbReference>
<evidence type="ECO:0000256" key="1">
    <source>
        <dbReference type="ARBA" id="ARBA00004251"/>
    </source>
</evidence>
<protein>
    <submittedName>
        <fullName evidence="13">ZP domain-containing protein</fullName>
    </submittedName>
</protein>
<reference evidence="10 12" key="2">
    <citation type="submission" date="2018-11" db="EMBL/GenBank/DDBJ databases">
        <authorList>
            <consortium name="Pathogen Informatics"/>
        </authorList>
    </citation>
    <scope>NUCLEOTIDE SEQUENCE [LARGE SCALE GENOMIC DNA]</scope>
</reference>
<evidence type="ECO:0000313" key="11">
    <source>
        <dbReference type="Proteomes" id="UP000038040"/>
    </source>
</evidence>
<keyword evidence="2" id="KW-0193">Cuticle</keyword>
<dbReference type="InterPro" id="IPR057475">
    <property type="entry name" value="CUT_C"/>
</dbReference>
<comment type="subcellular location">
    <subcellularLocation>
        <location evidence="1">Cell membrane</location>
        <topology evidence="1">Single-pass type I membrane protein</topology>
    </subcellularLocation>
</comment>
<dbReference type="GO" id="GO:0042302">
    <property type="term" value="F:structural constituent of cuticle"/>
    <property type="evidence" value="ECO:0007669"/>
    <property type="project" value="UniProtKB-KW"/>
</dbReference>
<feature type="domain" description="ZP" evidence="9">
    <location>
        <begin position="33"/>
        <end position="238"/>
    </location>
</feature>
<evidence type="ECO:0000256" key="7">
    <source>
        <dbReference type="ARBA" id="ARBA00023136"/>
    </source>
</evidence>
<keyword evidence="7 8" id="KW-0472">Membrane</keyword>
<name>A0A0N4UJB8_DRAME</name>
<dbReference type="Proteomes" id="UP000038040">
    <property type="component" value="Unplaced"/>
</dbReference>
<keyword evidence="6 8" id="KW-1133">Transmembrane helix</keyword>
<evidence type="ECO:0000313" key="10">
    <source>
        <dbReference type="EMBL" id="VDN60182.1"/>
    </source>
</evidence>
<dbReference type="PANTHER" id="PTHR22907:SF54">
    <property type="entry name" value="GH04558P"/>
    <property type="match status" value="1"/>
</dbReference>
<gene>
    <name evidence="10" type="ORF">DME_LOCUS10155</name>
</gene>
<dbReference type="SMART" id="SM00241">
    <property type="entry name" value="ZP"/>
    <property type="match status" value="1"/>
</dbReference>
<dbReference type="Pfam" id="PF25301">
    <property type="entry name" value="CUT_C"/>
    <property type="match status" value="1"/>
</dbReference>
<keyword evidence="4 8" id="KW-0812">Transmembrane</keyword>
<dbReference type="InterPro" id="IPR051962">
    <property type="entry name" value="Cuticlin"/>
</dbReference>
<evidence type="ECO:0000259" key="9">
    <source>
        <dbReference type="SMART" id="SM00241"/>
    </source>
</evidence>
<accession>A0A0N4UJB8</accession>
<keyword evidence="5" id="KW-0732">Signal</keyword>
<sequence>MMRTANIYEIFLIFFGDIVATITNIIVEQPLISCSADAIYAKWKTKTTFNGNVTVQFVPNPNCYQTLITNNQIELLIPHHDCRLNRMRFISRAALMFESSVLITSNEKEIHKIRIRLIAVPHCKYKVQGHESKNIANTDQLLKHVWTCGIKAIDNLCFIVRNCFMIVNDSRQQLIDEHGCLMINDTIQAELDYNEKLKVTWKTKVNKIRLQKSSIYFRCQIVLVIDEKDCSRPNCSAKPRSVTRPFLFP</sequence>
<proteinExistence type="predicted"/>
<dbReference type="InterPro" id="IPR056953">
    <property type="entry name" value="CUT_N"/>
</dbReference>
<dbReference type="OrthoDB" id="5855819at2759"/>
<keyword evidence="12" id="KW-1185">Reference proteome</keyword>
<evidence type="ECO:0000256" key="6">
    <source>
        <dbReference type="ARBA" id="ARBA00022989"/>
    </source>
</evidence>